<sequence length="85" mass="9655">MQSKLFGFCQVTCPHRRIGKIVTGKIQTTYRRILHTRQNNPAAAVQVEFELMQLKTKQPTTRMCRAGQPTCSNMVPADCVYIISL</sequence>
<proteinExistence type="predicted"/>
<dbReference type="AlphaFoldDB" id="A0A067SUT6"/>
<protein>
    <submittedName>
        <fullName evidence="1">Uncharacterized protein</fullName>
    </submittedName>
</protein>
<dbReference type="HOGENOM" id="CLU_2512784_0_0_1"/>
<dbReference type="Proteomes" id="UP000027222">
    <property type="component" value="Unassembled WGS sequence"/>
</dbReference>
<gene>
    <name evidence="1" type="ORF">GALMADRAFT_786287</name>
</gene>
<dbReference type="EMBL" id="KL142392">
    <property type="protein sequence ID" value="KDR71429.1"/>
    <property type="molecule type" value="Genomic_DNA"/>
</dbReference>
<evidence type="ECO:0000313" key="2">
    <source>
        <dbReference type="Proteomes" id="UP000027222"/>
    </source>
</evidence>
<evidence type="ECO:0000313" key="1">
    <source>
        <dbReference type="EMBL" id="KDR71429.1"/>
    </source>
</evidence>
<keyword evidence="2" id="KW-1185">Reference proteome</keyword>
<reference evidence="2" key="1">
    <citation type="journal article" date="2014" name="Proc. Natl. Acad. Sci. U.S.A.">
        <title>Extensive sampling of basidiomycete genomes demonstrates inadequacy of the white-rot/brown-rot paradigm for wood decay fungi.</title>
        <authorList>
            <person name="Riley R."/>
            <person name="Salamov A.A."/>
            <person name="Brown D.W."/>
            <person name="Nagy L.G."/>
            <person name="Floudas D."/>
            <person name="Held B.W."/>
            <person name="Levasseur A."/>
            <person name="Lombard V."/>
            <person name="Morin E."/>
            <person name="Otillar R."/>
            <person name="Lindquist E.A."/>
            <person name="Sun H."/>
            <person name="LaButti K.M."/>
            <person name="Schmutz J."/>
            <person name="Jabbour D."/>
            <person name="Luo H."/>
            <person name="Baker S.E."/>
            <person name="Pisabarro A.G."/>
            <person name="Walton J.D."/>
            <person name="Blanchette R.A."/>
            <person name="Henrissat B."/>
            <person name="Martin F."/>
            <person name="Cullen D."/>
            <person name="Hibbett D.S."/>
            <person name="Grigoriev I.V."/>
        </authorList>
    </citation>
    <scope>NUCLEOTIDE SEQUENCE [LARGE SCALE GENOMIC DNA]</scope>
    <source>
        <strain evidence="2">CBS 339.88</strain>
    </source>
</reference>
<accession>A0A067SUT6</accession>
<organism evidence="1 2">
    <name type="scientific">Galerina marginata (strain CBS 339.88)</name>
    <dbReference type="NCBI Taxonomy" id="685588"/>
    <lineage>
        <taxon>Eukaryota</taxon>
        <taxon>Fungi</taxon>
        <taxon>Dikarya</taxon>
        <taxon>Basidiomycota</taxon>
        <taxon>Agaricomycotina</taxon>
        <taxon>Agaricomycetes</taxon>
        <taxon>Agaricomycetidae</taxon>
        <taxon>Agaricales</taxon>
        <taxon>Agaricineae</taxon>
        <taxon>Strophariaceae</taxon>
        <taxon>Galerina</taxon>
    </lineage>
</organism>
<name>A0A067SUT6_GALM3</name>